<reference evidence="2" key="1">
    <citation type="submission" date="2020-11" db="EMBL/GenBank/DDBJ databases">
        <authorList>
            <consortium name="DOE Joint Genome Institute"/>
            <person name="Ahrendt S."/>
            <person name="Riley R."/>
            <person name="Andreopoulos W."/>
            <person name="Labutti K."/>
            <person name="Pangilinan J."/>
            <person name="Ruiz-Duenas F.J."/>
            <person name="Barrasa J.M."/>
            <person name="Sanchez-Garcia M."/>
            <person name="Camarero S."/>
            <person name="Miyauchi S."/>
            <person name="Serrano A."/>
            <person name="Linde D."/>
            <person name="Babiker R."/>
            <person name="Drula E."/>
            <person name="Ayuso-Fernandez I."/>
            <person name="Pacheco R."/>
            <person name="Padilla G."/>
            <person name="Ferreira P."/>
            <person name="Barriuso J."/>
            <person name="Kellner H."/>
            <person name="Castanera R."/>
            <person name="Alfaro M."/>
            <person name="Ramirez L."/>
            <person name="Pisabarro A.G."/>
            <person name="Kuo A."/>
            <person name="Tritt A."/>
            <person name="Lipzen A."/>
            <person name="He G."/>
            <person name="Yan M."/>
            <person name="Ng V."/>
            <person name="Cullen D."/>
            <person name="Martin F."/>
            <person name="Rosso M.-N."/>
            <person name="Henrissat B."/>
            <person name="Hibbett D."/>
            <person name="Martinez A.T."/>
            <person name="Grigoriev I.V."/>
        </authorList>
    </citation>
    <scope>NUCLEOTIDE SEQUENCE</scope>
    <source>
        <strain evidence="2">ATCC 90797</strain>
    </source>
</reference>
<proteinExistence type="predicted"/>
<dbReference type="AlphaFoldDB" id="A0A9P5ZWY2"/>
<comment type="caution">
    <text evidence="2">The sequence shown here is derived from an EMBL/GenBank/DDBJ whole genome shotgun (WGS) entry which is preliminary data.</text>
</comment>
<evidence type="ECO:0000256" key="1">
    <source>
        <dbReference type="SAM" id="MobiDB-lite"/>
    </source>
</evidence>
<evidence type="ECO:0000313" key="3">
    <source>
        <dbReference type="Proteomes" id="UP000807025"/>
    </source>
</evidence>
<protein>
    <submittedName>
        <fullName evidence="2">Uncharacterized protein</fullName>
    </submittedName>
</protein>
<gene>
    <name evidence="2" type="ORF">BDN71DRAFT_880589</name>
</gene>
<dbReference type="Proteomes" id="UP000807025">
    <property type="component" value="Unassembled WGS sequence"/>
</dbReference>
<sequence>MMIDSGETPLRRPGSGRDGNLEDGRRRGQWTLGSGFRRWGVGTGEWEVCRDLGTRRGTMPEEHRSSIIDYPVIMSSYCRVGEHSNNGERVRSHTYALGPLFSYPHRLSIFSHLYPISHVAPCYRRPIVLRGFLLVCTNRQELRSLLPSNWTSGRLHNGTMARCTTRIIRDARVYSLGVGIRVVYIGAWLPFQSQASPPRSIENSRTSHAWSHYRSGHGYGDAPSKYASSHAVWEVRRAKKTRSTFSVPPPFVQLSYTCD</sequence>
<name>A0A9P5ZWY2_PLEER</name>
<organism evidence="2 3">
    <name type="scientific">Pleurotus eryngii</name>
    <name type="common">Boletus of the steppes</name>
    <dbReference type="NCBI Taxonomy" id="5323"/>
    <lineage>
        <taxon>Eukaryota</taxon>
        <taxon>Fungi</taxon>
        <taxon>Dikarya</taxon>
        <taxon>Basidiomycota</taxon>
        <taxon>Agaricomycotina</taxon>
        <taxon>Agaricomycetes</taxon>
        <taxon>Agaricomycetidae</taxon>
        <taxon>Agaricales</taxon>
        <taxon>Pleurotineae</taxon>
        <taxon>Pleurotaceae</taxon>
        <taxon>Pleurotus</taxon>
    </lineage>
</organism>
<keyword evidence="3" id="KW-1185">Reference proteome</keyword>
<evidence type="ECO:0000313" key="2">
    <source>
        <dbReference type="EMBL" id="KAF9495425.1"/>
    </source>
</evidence>
<feature type="region of interest" description="Disordered" evidence="1">
    <location>
        <begin position="1"/>
        <end position="27"/>
    </location>
</feature>
<dbReference type="EMBL" id="MU154562">
    <property type="protein sequence ID" value="KAF9495425.1"/>
    <property type="molecule type" value="Genomic_DNA"/>
</dbReference>
<accession>A0A9P5ZWY2</accession>